<dbReference type="InterPro" id="IPR005844">
    <property type="entry name" value="A-D-PHexomutase_a/b/a-I"/>
</dbReference>
<organism evidence="9 10">
    <name type="scientific">Intoshia linei</name>
    <dbReference type="NCBI Taxonomy" id="1819745"/>
    <lineage>
        <taxon>Eukaryota</taxon>
        <taxon>Metazoa</taxon>
        <taxon>Spiralia</taxon>
        <taxon>Lophotrochozoa</taxon>
        <taxon>Mesozoa</taxon>
        <taxon>Orthonectida</taxon>
        <taxon>Rhopaluridae</taxon>
        <taxon>Intoshia</taxon>
    </lineage>
</organism>
<dbReference type="InterPro" id="IPR005845">
    <property type="entry name" value="A-D-PHexomutase_a/b/a-II"/>
</dbReference>
<evidence type="ECO:0000313" key="10">
    <source>
        <dbReference type="Proteomes" id="UP000078046"/>
    </source>
</evidence>
<dbReference type="InterPro" id="IPR016066">
    <property type="entry name" value="A-D-PHexomutase_CS"/>
</dbReference>
<feature type="domain" description="Alpha-D-phosphohexomutase alpha/beta/alpha" evidence="7">
    <location>
        <begin position="28"/>
        <end position="160"/>
    </location>
</feature>
<dbReference type="SUPFAM" id="SSF53738">
    <property type="entry name" value="Phosphoglucomutase, first 3 domains"/>
    <property type="match status" value="3"/>
</dbReference>
<reference evidence="9 10" key="1">
    <citation type="submission" date="2016-04" db="EMBL/GenBank/DDBJ databases">
        <title>The genome of Intoshia linei affirms orthonectids as highly simplified spiralians.</title>
        <authorList>
            <person name="Mikhailov K.V."/>
            <person name="Slusarev G.S."/>
            <person name="Nikitin M.A."/>
            <person name="Logacheva M.D."/>
            <person name="Penin A."/>
            <person name="Aleoshin V."/>
            <person name="Panchin Y.V."/>
        </authorList>
    </citation>
    <scope>NUCLEOTIDE SEQUENCE [LARGE SCALE GENOMIC DNA]</scope>
    <source>
        <strain evidence="9">Intl2013</strain>
        <tissue evidence="9">Whole animal</tissue>
    </source>
</reference>
<dbReference type="PANTHER" id="PTHR45745:SF1">
    <property type="entry name" value="PHOSPHOGLUCOMUTASE 2B-RELATED"/>
    <property type="match status" value="1"/>
</dbReference>
<evidence type="ECO:0000259" key="7">
    <source>
        <dbReference type="Pfam" id="PF02878"/>
    </source>
</evidence>
<evidence type="ECO:0000313" key="9">
    <source>
        <dbReference type="EMBL" id="OAF68213.1"/>
    </source>
</evidence>
<dbReference type="GO" id="GO:0000287">
    <property type="term" value="F:magnesium ion binding"/>
    <property type="evidence" value="ECO:0007669"/>
    <property type="project" value="InterPro"/>
</dbReference>
<dbReference type="Gene3D" id="3.40.120.10">
    <property type="entry name" value="Alpha-D-Glucose-1,6-Bisphosphate, subunit A, domain 3"/>
    <property type="match status" value="3"/>
</dbReference>
<dbReference type="Pfam" id="PF02878">
    <property type="entry name" value="PGM_PMM_I"/>
    <property type="match status" value="1"/>
</dbReference>
<dbReference type="GO" id="GO:0006166">
    <property type="term" value="P:purine ribonucleoside salvage"/>
    <property type="evidence" value="ECO:0007669"/>
    <property type="project" value="TreeGrafter"/>
</dbReference>
<proteinExistence type="inferred from homology"/>
<accession>A0A177B3M5</accession>
<keyword evidence="4 6" id="KW-0460">Magnesium</keyword>
<keyword evidence="10" id="KW-1185">Reference proteome</keyword>
<keyword evidence="3 6" id="KW-0479">Metal-binding</keyword>
<dbReference type="Proteomes" id="UP000078046">
    <property type="component" value="Unassembled WGS sequence"/>
</dbReference>
<evidence type="ECO:0000256" key="6">
    <source>
        <dbReference type="RuleBase" id="RU004326"/>
    </source>
</evidence>
<dbReference type="InterPro" id="IPR016055">
    <property type="entry name" value="A-D-PHexomutase_a/b/a-I/II/III"/>
</dbReference>
<dbReference type="GO" id="GO:0008973">
    <property type="term" value="F:phosphopentomutase activity"/>
    <property type="evidence" value="ECO:0007669"/>
    <property type="project" value="TreeGrafter"/>
</dbReference>
<dbReference type="PANTHER" id="PTHR45745">
    <property type="entry name" value="PHOSPHOMANNOMUTASE 45A"/>
    <property type="match status" value="1"/>
</dbReference>
<evidence type="ECO:0000256" key="2">
    <source>
        <dbReference type="ARBA" id="ARBA00010231"/>
    </source>
</evidence>
<protein>
    <recommendedName>
        <fullName evidence="11">Phosphoglucomutase-2</fullName>
    </recommendedName>
</protein>
<name>A0A177B3M5_9BILA</name>
<dbReference type="AlphaFoldDB" id="A0A177B3M5"/>
<evidence type="ECO:0000259" key="8">
    <source>
        <dbReference type="Pfam" id="PF02879"/>
    </source>
</evidence>
<dbReference type="OrthoDB" id="8300170at2759"/>
<evidence type="ECO:0000256" key="4">
    <source>
        <dbReference type="ARBA" id="ARBA00022842"/>
    </source>
</evidence>
<comment type="similarity">
    <text evidence="2 6">Belongs to the phosphohexose mutase family.</text>
</comment>
<evidence type="ECO:0000256" key="1">
    <source>
        <dbReference type="ARBA" id="ARBA00001946"/>
    </source>
</evidence>
<gene>
    <name evidence="9" type="ORF">A3Q56_04048</name>
</gene>
<keyword evidence="5" id="KW-0413">Isomerase</keyword>
<dbReference type="EMBL" id="LWCA01000492">
    <property type="protein sequence ID" value="OAF68213.1"/>
    <property type="molecule type" value="Genomic_DNA"/>
</dbReference>
<feature type="non-terminal residue" evidence="9">
    <location>
        <position position="1"/>
    </location>
</feature>
<dbReference type="SUPFAM" id="SSF55957">
    <property type="entry name" value="Phosphoglucomutase, C-terminal domain"/>
    <property type="match status" value="1"/>
</dbReference>
<dbReference type="Pfam" id="PF02879">
    <property type="entry name" value="PGM_PMM_II"/>
    <property type="match status" value="1"/>
</dbReference>
<dbReference type="PROSITE" id="PS00710">
    <property type="entry name" value="PGM_PMM"/>
    <property type="match status" value="1"/>
</dbReference>
<dbReference type="GO" id="GO:0005975">
    <property type="term" value="P:carbohydrate metabolic process"/>
    <property type="evidence" value="ECO:0007669"/>
    <property type="project" value="InterPro"/>
</dbReference>
<comment type="caution">
    <text evidence="9">The sequence shown here is derived from an EMBL/GenBank/DDBJ whole genome shotgun (WGS) entry which is preliminary data.</text>
</comment>
<sequence>NESTLKLIENLTKLNDCNELEQIFLQKLKFGTAGIRAPMGPGFGCLNYQTIIAISRAFAFYLNTTQTPNILIGYDTRHNSKRFAEICGLIMHSMNVKTNLLEKYVPTPLISFGVPHFGYHWGIMITASHNPPIDNGFKIYSKNGQPILNHIETIIENNINFDFDKPYIDKIIKNSADIFQLIHQQDDENLIINLKEIKLAYYNEIGLFYNKLIQIDKNQTKVVYSAFHGVGKIYVEESFKYCDIDALVFTSSQCEPDPNFSTLKFPNPELGLKVYAESIAEADKHNLNVIFATDPDADRFCMCERKQNGGWHCFTGDEIAALFCWWLWKSQKEMMKKKCYEESIGYICGPDFYTYDKDGITAAVVAYKMIHFILNTKNINILDQLQSLYVKYGYHISENSFIAINNGEEIFNKIRNFTKIKGSNQCNKFKDYKISNFVDLTFGIDTSKKDNKSTYPKIKGNFLILNFDNNVTIRIRASGTEPKVKYYAEMVYQNVNQE</sequence>
<evidence type="ECO:0000256" key="5">
    <source>
        <dbReference type="ARBA" id="ARBA00023235"/>
    </source>
</evidence>
<feature type="domain" description="Alpha-D-phosphohexomutase alpha/beta/alpha" evidence="8">
    <location>
        <begin position="214"/>
        <end position="304"/>
    </location>
</feature>
<evidence type="ECO:0000256" key="3">
    <source>
        <dbReference type="ARBA" id="ARBA00022723"/>
    </source>
</evidence>
<dbReference type="InterPro" id="IPR036900">
    <property type="entry name" value="A-D-PHexomutase_C_sf"/>
</dbReference>
<evidence type="ECO:0008006" key="11">
    <source>
        <dbReference type="Google" id="ProtNLM"/>
    </source>
</evidence>
<dbReference type="GO" id="GO:0005634">
    <property type="term" value="C:nucleus"/>
    <property type="evidence" value="ECO:0007669"/>
    <property type="project" value="TreeGrafter"/>
</dbReference>
<comment type="cofactor">
    <cofactor evidence="1">
        <name>Mg(2+)</name>
        <dbReference type="ChEBI" id="CHEBI:18420"/>
    </cofactor>
</comment>